<organism evidence="1">
    <name type="scientific">Tetraodon nigroviridis</name>
    <name type="common">Spotted green pufferfish</name>
    <name type="synonym">Chelonodon nigroviridis</name>
    <dbReference type="NCBI Taxonomy" id="99883"/>
    <lineage>
        <taxon>Eukaryota</taxon>
        <taxon>Metazoa</taxon>
        <taxon>Chordata</taxon>
        <taxon>Craniata</taxon>
        <taxon>Vertebrata</taxon>
        <taxon>Euteleostomi</taxon>
        <taxon>Actinopterygii</taxon>
        <taxon>Neopterygii</taxon>
        <taxon>Teleostei</taxon>
        <taxon>Neoteleostei</taxon>
        <taxon>Acanthomorphata</taxon>
        <taxon>Eupercaria</taxon>
        <taxon>Tetraodontiformes</taxon>
        <taxon>Tetradontoidea</taxon>
        <taxon>Tetraodontidae</taxon>
        <taxon>Tetraodon</taxon>
    </lineage>
</organism>
<reference evidence="1" key="2">
    <citation type="submission" date="2004-02" db="EMBL/GenBank/DDBJ databases">
        <authorList>
            <consortium name="Genoscope"/>
            <consortium name="Whitehead Institute Centre for Genome Research"/>
        </authorList>
    </citation>
    <scope>NUCLEOTIDE SEQUENCE</scope>
</reference>
<dbReference type="KEGG" id="tng:GSTEN00037268G001"/>
<sequence>GQAGGDEDHIMLEIYAIEDLHNRKLAHHRHSPNNRNASDEGGKYVFEPASATVLALRRDRAFCAERMEFTVKNTQVRGGYVLHVGTVYGTLRVGGPGDPARG</sequence>
<protein>
    <submittedName>
        <fullName evidence="1">(spotted green pufferfish) hypothetical protein</fullName>
    </submittedName>
</protein>
<reference evidence="1" key="1">
    <citation type="journal article" date="2004" name="Nature">
        <title>Genome duplication in the teleost fish Tetraodon nigroviridis reveals the early vertebrate proto-karyotype.</title>
        <authorList>
            <person name="Jaillon O."/>
            <person name="Aury J.-M."/>
            <person name="Brunet F."/>
            <person name="Petit J.-L."/>
            <person name="Stange-Thomann N."/>
            <person name="Mauceli E."/>
            <person name="Bouneau L."/>
            <person name="Fischer C."/>
            <person name="Ozouf-Costaz C."/>
            <person name="Bernot A."/>
            <person name="Nicaud S."/>
            <person name="Jaffe D."/>
            <person name="Fisher S."/>
            <person name="Lutfalla G."/>
            <person name="Dossat C."/>
            <person name="Segurens B."/>
            <person name="Dasilva C."/>
            <person name="Salanoubat M."/>
            <person name="Levy M."/>
            <person name="Boudet N."/>
            <person name="Castellano S."/>
            <person name="Anthouard V."/>
            <person name="Jubin C."/>
            <person name="Castelli V."/>
            <person name="Katinka M."/>
            <person name="Vacherie B."/>
            <person name="Biemont C."/>
            <person name="Skalli Z."/>
            <person name="Cattolico L."/>
            <person name="Poulain J."/>
            <person name="De Berardinis V."/>
            <person name="Cruaud C."/>
            <person name="Duprat S."/>
            <person name="Brottier P."/>
            <person name="Coutanceau J.-P."/>
            <person name="Gouzy J."/>
            <person name="Parra G."/>
            <person name="Lardier G."/>
            <person name="Chapple C."/>
            <person name="McKernan K.J."/>
            <person name="McEwan P."/>
            <person name="Bosak S."/>
            <person name="Kellis M."/>
            <person name="Volff J.-N."/>
            <person name="Guigo R."/>
            <person name="Zody M.C."/>
            <person name="Mesirov J."/>
            <person name="Lindblad-Toh K."/>
            <person name="Birren B."/>
            <person name="Nusbaum C."/>
            <person name="Kahn D."/>
            <person name="Robinson-Rechavi M."/>
            <person name="Laudet V."/>
            <person name="Schachter V."/>
            <person name="Quetier F."/>
            <person name="Saurin W."/>
            <person name="Scarpelli C."/>
            <person name="Wincker P."/>
            <person name="Lander E.S."/>
            <person name="Weissenbach J."/>
            <person name="Roest Crollius H."/>
        </authorList>
    </citation>
    <scope>NUCLEOTIDE SEQUENCE [LARGE SCALE GENOMIC DNA]</scope>
</reference>
<comment type="caution">
    <text evidence="1">The sequence shown here is derived from an EMBL/GenBank/DDBJ whole genome shotgun (WGS) entry which is preliminary data.</text>
</comment>
<feature type="non-terminal residue" evidence="1">
    <location>
        <position position="102"/>
    </location>
</feature>
<name>Q4RDY1_TETNG</name>
<dbReference type="OrthoDB" id="2423964at2759"/>
<dbReference type="EMBL" id="CAAE01015339">
    <property type="protein sequence ID" value="CAG13401.1"/>
    <property type="molecule type" value="Genomic_DNA"/>
</dbReference>
<gene>
    <name evidence="1" type="ORF">GSTENG00037268001</name>
</gene>
<accession>Q4RDY1</accession>
<dbReference type="AlphaFoldDB" id="Q4RDY1"/>
<evidence type="ECO:0000313" key="1">
    <source>
        <dbReference type="EMBL" id="CAG13401.1"/>
    </source>
</evidence>
<proteinExistence type="predicted"/>